<evidence type="ECO:0000256" key="13">
    <source>
        <dbReference type="ARBA" id="ARBA00055042"/>
    </source>
</evidence>
<dbReference type="GO" id="GO:0005524">
    <property type="term" value="F:ATP binding"/>
    <property type="evidence" value="ECO:0007669"/>
    <property type="project" value="UniProtKB-KW"/>
</dbReference>
<evidence type="ECO:0000256" key="15">
    <source>
        <dbReference type="HAMAP-Rule" id="MF_00158"/>
    </source>
</evidence>
<feature type="binding site" evidence="15">
    <location>
        <begin position="187"/>
        <end position="190"/>
    </location>
    <ligand>
        <name>ATP</name>
        <dbReference type="ChEBI" id="CHEBI:30616"/>
    </ligand>
</feature>
<dbReference type="AlphaFoldDB" id="S5SR10"/>
<keyword evidence="6 15" id="KW-0963">Cytoplasm</keyword>
<dbReference type="HOGENOM" id="CLU_047148_0_2_11"/>
<evidence type="ECO:0000256" key="3">
    <source>
        <dbReference type="ARBA" id="ARBA00009256"/>
    </source>
</evidence>
<accession>S5SR10</accession>
<keyword evidence="7 15" id="KW-0436">Ligase</keyword>
<evidence type="ECO:0000256" key="6">
    <source>
        <dbReference type="ARBA" id="ARBA00022490"/>
    </source>
</evidence>
<evidence type="ECO:0000256" key="9">
    <source>
        <dbReference type="ARBA" id="ARBA00022741"/>
    </source>
</evidence>
<dbReference type="Gene3D" id="3.30.1300.10">
    <property type="entry name" value="Pantoate-beta-alanine ligase, C-terminal domain"/>
    <property type="match status" value="1"/>
</dbReference>
<dbReference type="STRING" id="1224163.B841_00080"/>
<evidence type="ECO:0000256" key="7">
    <source>
        <dbReference type="ARBA" id="ARBA00022598"/>
    </source>
</evidence>
<dbReference type="KEGG" id="cmd:B841_00080"/>
<dbReference type="GO" id="GO:0004592">
    <property type="term" value="F:pantoate-beta-alanine ligase activity"/>
    <property type="evidence" value="ECO:0007669"/>
    <property type="project" value="UniProtKB-UniRule"/>
</dbReference>
<feature type="binding site" evidence="15">
    <location>
        <position position="60"/>
    </location>
    <ligand>
        <name>(R)-pantoate</name>
        <dbReference type="ChEBI" id="CHEBI:15980"/>
    </ligand>
</feature>
<evidence type="ECO:0000256" key="5">
    <source>
        <dbReference type="ARBA" id="ARBA00014155"/>
    </source>
</evidence>
<evidence type="ECO:0000256" key="2">
    <source>
        <dbReference type="ARBA" id="ARBA00004990"/>
    </source>
</evidence>
<evidence type="ECO:0000256" key="14">
    <source>
        <dbReference type="ARBA" id="ARBA00077433"/>
    </source>
</evidence>
<dbReference type="HAMAP" id="MF_00158">
    <property type="entry name" value="PanC"/>
    <property type="match status" value="1"/>
</dbReference>
<comment type="function">
    <text evidence="13 15">Catalyzes the condensation of pantoate with beta-alanine in an ATP-dependent reaction via a pantoyl-adenylate intermediate.</text>
</comment>
<dbReference type="SUPFAM" id="SSF52374">
    <property type="entry name" value="Nucleotidylyl transferase"/>
    <property type="match status" value="1"/>
</dbReference>
<evidence type="ECO:0000313" key="17">
    <source>
        <dbReference type="Proteomes" id="UP000015388"/>
    </source>
</evidence>
<comment type="subunit">
    <text evidence="15">Homodimer.</text>
</comment>
<comment type="miscellaneous">
    <text evidence="15">The reaction proceeds by a bi uni uni bi ping pong mechanism.</text>
</comment>
<dbReference type="CDD" id="cd00560">
    <property type="entry name" value="PanC"/>
    <property type="match status" value="1"/>
</dbReference>
<dbReference type="InterPro" id="IPR003721">
    <property type="entry name" value="Pantoate_ligase"/>
</dbReference>
<evidence type="ECO:0000256" key="1">
    <source>
        <dbReference type="ARBA" id="ARBA00004496"/>
    </source>
</evidence>
<comment type="catalytic activity">
    <reaction evidence="12 15">
        <text>(R)-pantoate + beta-alanine + ATP = (R)-pantothenate + AMP + diphosphate + H(+)</text>
        <dbReference type="Rhea" id="RHEA:10912"/>
        <dbReference type="ChEBI" id="CHEBI:15378"/>
        <dbReference type="ChEBI" id="CHEBI:15980"/>
        <dbReference type="ChEBI" id="CHEBI:29032"/>
        <dbReference type="ChEBI" id="CHEBI:30616"/>
        <dbReference type="ChEBI" id="CHEBI:33019"/>
        <dbReference type="ChEBI" id="CHEBI:57966"/>
        <dbReference type="ChEBI" id="CHEBI:456215"/>
        <dbReference type="EC" id="6.3.2.1"/>
    </reaction>
</comment>
<keyword evidence="17" id="KW-1185">Reference proteome</keyword>
<dbReference type="GO" id="GO:0005829">
    <property type="term" value="C:cytosol"/>
    <property type="evidence" value="ECO:0007669"/>
    <property type="project" value="TreeGrafter"/>
</dbReference>
<evidence type="ECO:0000313" key="16">
    <source>
        <dbReference type="EMBL" id="AGS33499.1"/>
    </source>
</evidence>
<name>S5SR10_9CORY</name>
<dbReference type="Gene3D" id="3.40.50.620">
    <property type="entry name" value="HUPs"/>
    <property type="match status" value="1"/>
</dbReference>
<feature type="binding site" evidence="15">
    <location>
        <position position="156"/>
    </location>
    <ligand>
        <name>(R)-pantoate</name>
        <dbReference type="ChEBI" id="CHEBI:15980"/>
    </ligand>
</feature>
<dbReference type="PANTHER" id="PTHR21299">
    <property type="entry name" value="CYTIDYLATE KINASE/PANTOATE-BETA-ALANINE LIGASE"/>
    <property type="match status" value="1"/>
</dbReference>
<evidence type="ECO:0000256" key="10">
    <source>
        <dbReference type="ARBA" id="ARBA00022840"/>
    </source>
</evidence>
<gene>
    <name evidence="15 16" type="primary">panC</name>
    <name evidence="16" type="ORF">B841_00080</name>
</gene>
<dbReference type="eggNOG" id="COG0414">
    <property type="taxonomic scope" value="Bacteria"/>
</dbReference>
<dbReference type="EC" id="6.3.2.1" evidence="4 15"/>
<evidence type="ECO:0000256" key="12">
    <source>
        <dbReference type="ARBA" id="ARBA00048258"/>
    </source>
</evidence>
<comment type="subcellular location">
    <subcellularLocation>
        <location evidence="1 15">Cytoplasm</location>
    </subcellularLocation>
</comment>
<reference evidence="16 17" key="1">
    <citation type="submission" date="2012-11" db="EMBL/GenBank/DDBJ databases">
        <title>The complete genome sequence of Corynebacterium maris Coryn-1 (=DSM 45190).</title>
        <authorList>
            <person name="Schaffert L."/>
            <person name="Albersmeier A."/>
            <person name="Kalinowski J."/>
            <person name="Ruckert C."/>
        </authorList>
    </citation>
    <scope>NUCLEOTIDE SEQUENCE [LARGE SCALE GENOMIC DNA]</scope>
    <source>
        <strain evidence="17">Coryn-1</strain>
    </source>
</reference>
<dbReference type="GO" id="GO:0015940">
    <property type="term" value="P:pantothenate biosynthetic process"/>
    <property type="evidence" value="ECO:0007669"/>
    <property type="project" value="UniProtKB-UniRule"/>
</dbReference>
<comment type="similarity">
    <text evidence="3 15">Belongs to the pantothenate synthetase family.</text>
</comment>
<sequence length="291" mass="31464">MVAVTRTAAELRAALAEFPGASRGLVPTMGALHSGHGSLVELARAHNDVVVVSVFVNPLQFEDLGDCEDYREYPRDLEEDVEFLRGLGADVVFAPAVAEMYPDGAPQIWVRTGSMGQRLEGASRPGHFDGVATVVAKLFQLTRPDRAYFGQKDAQQVAVIERMVADLDFDVEVVPAPIVRAPDGLAESSRNQRLSPEDRRRALALSRALFTLRDRVADGADPDVAGVRAELAAAEGVTLDYLEVVDPGTLAPLADDSLTRPLQRPALALVAAQVGPVRLIDNLRLTPRTRR</sequence>
<evidence type="ECO:0000256" key="8">
    <source>
        <dbReference type="ARBA" id="ARBA00022655"/>
    </source>
</evidence>
<keyword evidence="8 15" id="KW-0566">Pantothenate biosynthesis</keyword>
<dbReference type="NCBIfam" id="TIGR00018">
    <property type="entry name" value="panC"/>
    <property type="match status" value="1"/>
</dbReference>
<dbReference type="RefSeq" id="WP_020933434.1">
    <property type="nucleotide sequence ID" value="NC_021915.1"/>
</dbReference>
<organism evidence="16 17">
    <name type="scientific">Corynebacterium maris DSM 45190</name>
    <dbReference type="NCBI Taxonomy" id="1224163"/>
    <lineage>
        <taxon>Bacteria</taxon>
        <taxon>Bacillati</taxon>
        <taxon>Actinomycetota</taxon>
        <taxon>Actinomycetes</taxon>
        <taxon>Mycobacteriales</taxon>
        <taxon>Corynebacteriaceae</taxon>
        <taxon>Corynebacterium</taxon>
    </lineage>
</organism>
<comment type="pathway">
    <text evidence="2 15">Cofactor biosynthesis; (R)-pantothenate biosynthesis; (R)-pantothenate from (R)-pantoate and beta-alanine: step 1/1.</text>
</comment>
<feature type="binding site" evidence="15">
    <location>
        <position position="179"/>
    </location>
    <ligand>
        <name>ATP</name>
        <dbReference type="ChEBI" id="CHEBI:30616"/>
    </ligand>
</feature>
<feature type="binding site" evidence="15">
    <location>
        <position position="60"/>
    </location>
    <ligand>
        <name>beta-alanine</name>
        <dbReference type="ChEBI" id="CHEBI:57966"/>
    </ligand>
</feature>
<dbReference type="UniPathway" id="UPA00028">
    <property type="reaction ID" value="UER00005"/>
</dbReference>
<feature type="binding site" evidence="15">
    <location>
        <begin position="29"/>
        <end position="36"/>
    </location>
    <ligand>
        <name>ATP</name>
        <dbReference type="ChEBI" id="CHEBI:30616"/>
    </ligand>
</feature>
<evidence type="ECO:0000256" key="4">
    <source>
        <dbReference type="ARBA" id="ARBA00012219"/>
    </source>
</evidence>
<dbReference type="PATRIC" id="fig|1224163.3.peg.15"/>
<protein>
    <recommendedName>
        <fullName evidence="5 15">Pantothenate synthetase</fullName>
        <shortName evidence="15">PS</shortName>
        <ecNumber evidence="4 15">6.3.2.1</ecNumber>
    </recommendedName>
    <alternativeName>
        <fullName evidence="14 15">Pantoate--beta-alanine ligase</fullName>
    </alternativeName>
    <alternativeName>
        <fullName evidence="11 15">Pantoate-activating enzyme</fullName>
    </alternativeName>
</protein>
<feature type="active site" description="Proton donor" evidence="15">
    <location>
        <position position="36"/>
    </location>
</feature>
<keyword evidence="10 15" id="KW-0067">ATP-binding</keyword>
<dbReference type="InterPro" id="IPR014729">
    <property type="entry name" value="Rossmann-like_a/b/a_fold"/>
</dbReference>
<dbReference type="EMBL" id="CP003924">
    <property type="protein sequence ID" value="AGS33499.1"/>
    <property type="molecule type" value="Genomic_DNA"/>
</dbReference>
<keyword evidence="9 15" id="KW-0547">Nucleotide-binding</keyword>
<feature type="binding site" evidence="15">
    <location>
        <begin position="150"/>
        <end position="153"/>
    </location>
    <ligand>
        <name>ATP</name>
        <dbReference type="ChEBI" id="CHEBI:30616"/>
    </ligand>
</feature>
<dbReference type="PANTHER" id="PTHR21299:SF1">
    <property type="entry name" value="PANTOATE--BETA-ALANINE LIGASE"/>
    <property type="match status" value="1"/>
</dbReference>
<evidence type="ECO:0000256" key="11">
    <source>
        <dbReference type="ARBA" id="ARBA00032806"/>
    </source>
</evidence>
<dbReference type="InterPro" id="IPR042176">
    <property type="entry name" value="Pantoate_ligase_C"/>
</dbReference>
<dbReference type="FunFam" id="3.40.50.620:FF:000114">
    <property type="entry name" value="Pantothenate synthetase"/>
    <property type="match status" value="1"/>
</dbReference>
<dbReference type="Pfam" id="PF02569">
    <property type="entry name" value="Pantoate_ligase"/>
    <property type="match status" value="1"/>
</dbReference>
<proteinExistence type="inferred from homology"/>
<dbReference type="OrthoDB" id="9773087at2"/>
<dbReference type="Proteomes" id="UP000015388">
    <property type="component" value="Chromosome"/>
</dbReference>